<accession>A0A6P4Z675</accession>
<evidence type="ECO:0000256" key="4">
    <source>
        <dbReference type="ARBA" id="ARBA00022617"/>
    </source>
</evidence>
<organism evidence="20 21">
    <name type="scientific">Branchiostoma belcheri</name>
    <name type="common">Amphioxus</name>
    <dbReference type="NCBI Taxonomy" id="7741"/>
    <lineage>
        <taxon>Eukaryota</taxon>
        <taxon>Metazoa</taxon>
        <taxon>Chordata</taxon>
        <taxon>Cephalochordata</taxon>
        <taxon>Leptocardii</taxon>
        <taxon>Amphioxiformes</taxon>
        <taxon>Branchiostomatidae</taxon>
        <taxon>Branchiostoma</taxon>
    </lineage>
</organism>
<evidence type="ECO:0000256" key="5">
    <source>
        <dbReference type="ARBA" id="ARBA00022630"/>
    </source>
</evidence>
<dbReference type="SUPFAM" id="SSF63380">
    <property type="entry name" value="Riboflavin synthase domain-like"/>
    <property type="match status" value="1"/>
</dbReference>
<dbReference type="InterPro" id="IPR044943">
    <property type="entry name" value="NOS_dom_1"/>
</dbReference>
<dbReference type="SUPFAM" id="SSF52343">
    <property type="entry name" value="Ferredoxin reductase-like, C-terminal NADP-linked domain"/>
    <property type="match status" value="1"/>
</dbReference>
<dbReference type="Pfam" id="PF00258">
    <property type="entry name" value="Flavodoxin_1"/>
    <property type="match status" value="1"/>
</dbReference>
<evidence type="ECO:0000256" key="13">
    <source>
        <dbReference type="ARBA" id="ARBA00047419"/>
    </source>
</evidence>
<dbReference type="SUPFAM" id="SSF52218">
    <property type="entry name" value="Flavoproteins"/>
    <property type="match status" value="1"/>
</dbReference>
<dbReference type="InterPro" id="IPR050607">
    <property type="entry name" value="NOS"/>
</dbReference>
<dbReference type="Gene3D" id="2.40.30.10">
    <property type="entry name" value="Translation factors"/>
    <property type="match status" value="1"/>
</dbReference>
<dbReference type="Gene3D" id="3.40.50.80">
    <property type="entry name" value="Nucleotide-binding domain of ferredoxin-NADP reductase (FNR) module"/>
    <property type="match status" value="1"/>
</dbReference>
<comment type="cofactor">
    <cofactor evidence="15">
        <name>FMN</name>
        <dbReference type="ChEBI" id="CHEBI:58210"/>
    </cofactor>
    <text evidence="15">Binds 1 FMN.</text>
</comment>
<reference evidence="21" key="1">
    <citation type="submission" date="2025-08" db="UniProtKB">
        <authorList>
            <consortium name="RefSeq"/>
        </authorList>
    </citation>
    <scope>IDENTIFICATION</scope>
    <source>
        <tissue evidence="21">Gonad</tissue>
    </source>
</reference>
<keyword evidence="12 15" id="KW-0408">Iron</keyword>
<dbReference type="Gene3D" id="3.90.440.10">
    <property type="entry name" value="Nitric Oxide Synthase,Heme Domain,Chain A domain 2"/>
    <property type="match status" value="1"/>
</dbReference>
<dbReference type="PANTHER" id="PTHR43410">
    <property type="entry name" value="NITRIC OXIDE SYNTHASE OXYGENASE"/>
    <property type="match status" value="1"/>
</dbReference>
<dbReference type="GO" id="GO:0020037">
    <property type="term" value="F:heme binding"/>
    <property type="evidence" value="ECO:0007669"/>
    <property type="project" value="InterPro"/>
</dbReference>
<evidence type="ECO:0000259" key="19">
    <source>
        <dbReference type="PROSITE" id="PS51384"/>
    </source>
</evidence>
<evidence type="ECO:0000256" key="17">
    <source>
        <dbReference type="SAM" id="MobiDB-lite"/>
    </source>
</evidence>
<evidence type="ECO:0000256" key="9">
    <source>
        <dbReference type="ARBA" id="ARBA00022857"/>
    </source>
</evidence>
<dbReference type="InterPro" id="IPR001709">
    <property type="entry name" value="Flavoprot_Pyr_Nucl_cyt_Rdtase"/>
</dbReference>
<comment type="catalytic activity">
    <reaction evidence="13">
        <text>2 L-arginine + 3 NADPH + 4 O2 + H(+) = 2 L-citrulline + 2 nitric oxide + 3 NADP(+) + 4 H2O</text>
        <dbReference type="Rhea" id="RHEA:19897"/>
        <dbReference type="ChEBI" id="CHEBI:15377"/>
        <dbReference type="ChEBI" id="CHEBI:15378"/>
        <dbReference type="ChEBI" id="CHEBI:15379"/>
        <dbReference type="ChEBI" id="CHEBI:16480"/>
        <dbReference type="ChEBI" id="CHEBI:32682"/>
        <dbReference type="ChEBI" id="CHEBI:57743"/>
        <dbReference type="ChEBI" id="CHEBI:57783"/>
        <dbReference type="ChEBI" id="CHEBI:58349"/>
        <dbReference type="EC" id="1.14.13.39"/>
    </reaction>
    <physiologicalReaction direction="left-to-right" evidence="13">
        <dbReference type="Rhea" id="RHEA:19898"/>
    </physiologicalReaction>
</comment>
<dbReference type="InterPro" id="IPR012144">
    <property type="entry name" value="NOS_euk"/>
</dbReference>
<dbReference type="InterPro" id="IPR036119">
    <property type="entry name" value="NOS_N_sf"/>
</dbReference>
<dbReference type="AlphaFoldDB" id="A0A6P4Z675"/>
<feature type="binding site" description="axial binding residue" evidence="16">
    <location>
        <position position="144"/>
    </location>
    <ligand>
        <name>heme b</name>
        <dbReference type="ChEBI" id="CHEBI:60344"/>
    </ligand>
    <ligandPart>
        <name>Fe</name>
        <dbReference type="ChEBI" id="CHEBI:18248"/>
    </ligandPart>
</feature>
<dbReference type="SUPFAM" id="SSF56512">
    <property type="entry name" value="Nitric oxide (NO) synthase oxygenase domain"/>
    <property type="match status" value="1"/>
</dbReference>
<name>A0A6P4Z675_BRABE</name>
<evidence type="ECO:0000256" key="3">
    <source>
        <dbReference type="ARBA" id="ARBA00006267"/>
    </source>
</evidence>
<dbReference type="PROSITE" id="PS50902">
    <property type="entry name" value="FLAVODOXIN_LIKE"/>
    <property type="match status" value="1"/>
</dbReference>
<dbReference type="InterPro" id="IPR017927">
    <property type="entry name" value="FAD-bd_FR_type"/>
</dbReference>
<dbReference type="InterPro" id="IPR029039">
    <property type="entry name" value="Flavoprotein-like_sf"/>
</dbReference>
<feature type="domain" description="Flavodoxin-like" evidence="18">
    <location>
        <begin position="489"/>
        <end position="637"/>
    </location>
</feature>
<dbReference type="Gene3D" id="3.90.1230.10">
    <property type="entry name" value="Nitric Oxide Synthase, Chain A, domain 3"/>
    <property type="match status" value="1"/>
</dbReference>
<comment type="function">
    <text evidence="15">Produces nitric oxide (NO) which is a messenger molecule with diverse functions.</text>
</comment>
<dbReference type="FunFam" id="1.20.990.10:FF:000002">
    <property type="entry name" value="Nitric oxide synthase"/>
    <property type="match status" value="1"/>
</dbReference>
<keyword evidence="9 15" id="KW-0521">NADP</keyword>
<dbReference type="GO" id="GO:0005516">
    <property type="term" value="F:calmodulin binding"/>
    <property type="evidence" value="ECO:0007669"/>
    <property type="project" value="UniProtKB-KW"/>
</dbReference>
<evidence type="ECO:0000259" key="18">
    <source>
        <dbReference type="PROSITE" id="PS50902"/>
    </source>
</evidence>
<dbReference type="Pfam" id="PF02898">
    <property type="entry name" value="NO_synthase"/>
    <property type="match status" value="1"/>
</dbReference>
<dbReference type="Gene3D" id="3.40.50.360">
    <property type="match status" value="1"/>
</dbReference>
<evidence type="ECO:0000256" key="8">
    <source>
        <dbReference type="ARBA" id="ARBA00022827"/>
    </source>
</evidence>
<evidence type="ECO:0000256" key="14">
    <source>
        <dbReference type="ARBA" id="ARBA00049679"/>
    </source>
</evidence>
<dbReference type="GO" id="GO:0004517">
    <property type="term" value="F:nitric-oxide synthase activity"/>
    <property type="evidence" value="ECO:0007669"/>
    <property type="project" value="UniProtKB-EC"/>
</dbReference>
<dbReference type="CDD" id="cd06202">
    <property type="entry name" value="Nitric_oxide_synthase"/>
    <property type="match status" value="1"/>
</dbReference>
<dbReference type="PROSITE" id="PS51384">
    <property type="entry name" value="FAD_FR"/>
    <property type="match status" value="1"/>
</dbReference>
<dbReference type="GO" id="GO:0046872">
    <property type="term" value="F:metal ion binding"/>
    <property type="evidence" value="ECO:0007669"/>
    <property type="project" value="UniProtKB-KW"/>
</dbReference>
<dbReference type="EC" id="1.14.13.39" evidence="15"/>
<sequence length="1130" mass="126686">MPAQSKTTSGTQTQNGCPFTGSTNTAPRRALRLTDHLKDTHLTDTLHLKATNVSPCSSGKCMGSVVQQRQPFPPDYKRPKDEVLEQAKEFIDDYYASLKKANSAEHEKRWQDIQAQVSETGLYDLEYDELLYGAKMAWRNAPRCIGRYQWNNLQVIDYRNVKTAKEMFDAVCDHVRYATKDGQMKTAISIFPMRTDGKHDWKFWNKLLFQYAGYEQPDGSVIGDPGSLELTKVCQSLGWKGKGTPYDFLPAIVSANGEDPVVFDWPEDVPLELELRHPKHDWFEELAIKVNCIPMQGDMLFDVGGMQFPACPITGWFQSTEPVRDLLDENRYNMTEMIAKKLGYDTSRYNSLWKDAAFLEVHIAVLHTFQMNGVMTQDPHTLTESFMKHMEREHRLRGGCPSDWVWIVPPSCSSLTPVFHQEMLNYHLRPALEYQAAGWTIHTWKTPPTAPVFTQYIRTKERCSFKAAAMAVMFAAGLMRKTLNRRVKSTILFASQTGKAETFSHSLCDLYKHAFHAKVVCMDEYDMTQLDKEQLVIIVTSTFGNGDPPDNGKIFARALMQMKNQKDQTSPDNGPLSSVRFAVFALGSRAYPHFCGFGHSVDTLLDQLGAQRIHAVGEGDELCGQEESFRTWAESAFKSACLSYDVGHGVDMNEATANLLGSDLSWAPDKFRLVQAKSNKDTDLLEGLSTVHRKNVVPCTFISRTQLQAPDSSRQTILVQLDTKGREELKFSPGDHLGVFPANEGHLVQRILGRIDGGTNPDDVLEIEALHKKTVAAVVTKTWMPFERLPPCSLRTALSRYLDITTPPSPQLLGSLAMHTNDTAEKAGLQELAKGGTKYEDWKFEHAPTLPEVLQEFPSLTVPPALLLSQLPVLQQRYYSISSSPHMYPGQIHATLAVVSYRTQGGKGPTHNGVCSSWLNRIEEGETVPCFVRTAKNFHLPDDPSVPVLMVGPGTGIAPLRSFWQQRQAEIKSGNRHHGDMTLVFGCRQSETDHIYREETAQAQTDGALTDIYTAYSREPGRPKTYVQHILHNQLSKRVQELLDSDGHIYVCGDVAMADDVCTTVQKILEENSAMTSTESEAFIRNLKDSNRYHEDIFGVTLNTKAVREAARSIEPAESTANGHNIGNGQ</sequence>
<comment type="similarity">
    <text evidence="3 15">Belongs to the NOS family.</text>
</comment>
<comment type="cofactor">
    <cofactor evidence="1">
        <name>(6R)-L-erythro-5,6,7,8-tetrahydrobiopterin</name>
        <dbReference type="ChEBI" id="CHEBI:59560"/>
    </cofactor>
</comment>
<dbReference type="InterPro" id="IPR001433">
    <property type="entry name" value="OxRdtase_FAD/NAD-bd"/>
</dbReference>
<evidence type="ECO:0000256" key="11">
    <source>
        <dbReference type="ARBA" id="ARBA00023002"/>
    </source>
</evidence>
<keyword evidence="11 15" id="KW-0560">Oxidoreductase</keyword>
<dbReference type="PRINTS" id="PR00371">
    <property type="entry name" value="FPNCR"/>
</dbReference>
<dbReference type="InterPro" id="IPR023173">
    <property type="entry name" value="NADPH_Cyt_P450_Rdtase_alpha"/>
</dbReference>
<dbReference type="InterPro" id="IPR017938">
    <property type="entry name" value="Riboflavin_synthase-like_b-brl"/>
</dbReference>
<comment type="subunit">
    <text evidence="14">Homodimer. Interacts with NOSIP and NOSTRIN. Interacts with HSP90AB1. Forms a complex with ASL, ASS1 and SLC7A1; the complex regulates cell-autonomous L-arginine synthesis and citrulline recycling while channeling extracellular L-arginine to nitric oxide synthesis pathway.</text>
</comment>
<dbReference type="Gene3D" id="3.90.340.10">
    <property type="entry name" value="Nitric Oxide Synthase, Chain A, domain 1"/>
    <property type="match status" value="1"/>
</dbReference>
<keyword evidence="6 15" id="KW-0288">FMN</keyword>
<keyword evidence="5" id="KW-0285">Flavoprotein</keyword>
<keyword evidence="4 15" id="KW-0349">Heme</keyword>
<feature type="region of interest" description="Disordered" evidence="17">
    <location>
        <begin position="1"/>
        <end position="27"/>
    </location>
</feature>
<dbReference type="FunFam" id="3.40.50.360:FF:000019">
    <property type="entry name" value="Nitric oxide synthase"/>
    <property type="match status" value="1"/>
</dbReference>
<evidence type="ECO:0000256" key="2">
    <source>
        <dbReference type="ARBA" id="ARBA00001970"/>
    </source>
</evidence>
<keyword evidence="20" id="KW-1185">Reference proteome</keyword>
<protein>
    <recommendedName>
        <fullName evidence="15">Nitric oxide synthase</fullName>
        <ecNumber evidence="15">1.14.13.39</ecNumber>
    </recommendedName>
</protein>
<proteinExistence type="inferred from homology"/>
<keyword evidence="8 15" id="KW-0274">FAD</keyword>
<dbReference type="OrthoDB" id="1688044at2759"/>
<dbReference type="InterPro" id="IPR004030">
    <property type="entry name" value="NOS_N"/>
</dbReference>
<dbReference type="RefSeq" id="XP_019636970.1">
    <property type="nucleotide sequence ID" value="XM_019781411.1"/>
</dbReference>
<evidence type="ECO:0000256" key="1">
    <source>
        <dbReference type="ARBA" id="ARBA00001950"/>
    </source>
</evidence>
<evidence type="ECO:0000313" key="20">
    <source>
        <dbReference type="Proteomes" id="UP000515135"/>
    </source>
</evidence>
<keyword evidence="7 15" id="KW-0479">Metal-binding</keyword>
<feature type="domain" description="FAD-binding FR-type" evidence="19">
    <location>
        <begin position="694"/>
        <end position="941"/>
    </location>
</feature>
<keyword evidence="10 15" id="KW-0112">Calmodulin-binding</keyword>
<dbReference type="FunFam" id="3.40.50.80:FF:000003">
    <property type="entry name" value="Nitric oxide synthase"/>
    <property type="match status" value="1"/>
</dbReference>
<dbReference type="PANTHER" id="PTHR43410:SF1">
    <property type="entry name" value="NITRIC OXIDE SYNTHASE"/>
    <property type="match status" value="1"/>
</dbReference>
<evidence type="ECO:0000256" key="7">
    <source>
        <dbReference type="ARBA" id="ARBA00022723"/>
    </source>
</evidence>
<dbReference type="Proteomes" id="UP000515135">
    <property type="component" value="Unplaced"/>
</dbReference>
<dbReference type="InterPro" id="IPR008254">
    <property type="entry name" value="Flavodoxin/NO_synth"/>
</dbReference>
<dbReference type="GO" id="GO:0050660">
    <property type="term" value="F:flavin adenine dinucleotide binding"/>
    <property type="evidence" value="ECO:0007669"/>
    <property type="project" value="InterPro"/>
</dbReference>
<dbReference type="GeneID" id="109479447"/>
<feature type="compositionally biased region" description="Polar residues" evidence="17">
    <location>
        <begin position="1"/>
        <end position="26"/>
    </location>
</feature>
<comment type="cofactor">
    <cofactor evidence="2 15">
        <name>heme b</name>
        <dbReference type="ChEBI" id="CHEBI:60344"/>
    </cofactor>
</comment>
<dbReference type="KEGG" id="bbel:109479447"/>
<gene>
    <name evidence="21" type="primary">LOC109479447</name>
</gene>
<dbReference type="Pfam" id="PF00667">
    <property type="entry name" value="FAD_binding_1"/>
    <property type="match status" value="1"/>
</dbReference>
<dbReference type="InterPro" id="IPR001094">
    <property type="entry name" value="Flavdoxin-like"/>
</dbReference>
<dbReference type="InterPro" id="IPR039261">
    <property type="entry name" value="FNR_nucleotide-bd"/>
</dbReference>
<dbReference type="GO" id="GO:0006809">
    <property type="term" value="P:nitric oxide biosynthetic process"/>
    <property type="evidence" value="ECO:0007669"/>
    <property type="project" value="InterPro"/>
</dbReference>
<evidence type="ECO:0000256" key="16">
    <source>
        <dbReference type="PIRSR" id="PIRSR000333-1"/>
    </source>
</evidence>
<dbReference type="Gene3D" id="1.20.990.10">
    <property type="entry name" value="NADPH-cytochrome p450 Reductase, Chain A, domain 3"/>
    <property type="match status" value="1"/>
</dbReference>
<dbReference type="GO" id="GO:0010181">
    <property type="term" value="F:FMN binding"/>
    <property type="evidence" value="ECO:0007669"/>
    <property type="project" value="InterPro"/>
</dbReference>
<evidence type="ECO:0000256" key="15">
    <source>
        <dbReference type="PIRNR" id="PIRNR000333"/>
    </source>
</evidence>
<comment type="cofactor">
    <cofactor evidence="15">
        <name>FAD</name>
        <dbReference type="ChEBI" id="CHEBI:57692"/>
    </cofactor>
    <text evidence="15">Binds 1 FAD.</text>
</comment>
<evidence type="ECO:0000256" key="12">
    <source>
        <dbReference type="ARBA" id="ARBA00023004"/>
    </source>
</evidence>
<dbReference type="InterPro" id="IPR044944">
    <property type="entry name" value="NOS_dom_3"/>
</dbReference>
<dbReference type="InterPro" id="IPR044940">
    <property type="entry name" value="NOS_dom_2"/>
</dbReference>
<dbReference type="PIRSF" id="PIRSF000333">
    <property type="entry name" value="NOS"/>
    <property type="match status" value="1"/>
</dbReference>
<dbReference type="InterPro" id="IPR003097">
    <property type="entry name" value="CysJ-like_FAD-binding"/>
</dbReference>
<dbReference type="PRINTS" id="PR00369">
    <property type="entry name" value="FLAVODOXIN"/>
</dbReference>
<evidence type="ECO:0000256" key="10">
    <source>
        <dbReference type="ARBA" id="ARBA00022860"/>
    </source>
</evidence>
<evidence type="ECO:0000256" key="6">
    <source>
        <dbReference type="ARBA" id="ARBA00022643"/>
    </source>
</evidence>
<evidence type="ECO:0000313" key="21">
    <source>
        <dbReference type="RefSeq" id="XP_019636970.1"/>
    </source>
</evidence>
<dbReference type="Pfam" id="PF00175">
    <property type="entry name" value="NAD_binding_1"/>
    <property type="match status" value="1"/>
</dbReference>
<dbReference type="GO" id="GO:0050661">
    <property type="term" value="F:NADP binding"/>
    <property type="evidence" value="ECO:0007669"/>
    <property type="project" value="InterPro"/>
</dbReference>